<gene>
    <name evidence="1" type="ORF">UT78_C0001G0113</name>
</gene>
<organism evidence="1 2">
    <name type="scientific">Candidatus Nomurabacteria bacterium GW2011_GWF2_40_12</name>
    <dbReference type="NCBI Taxonomy" id="1618776"/>
    <lineage>
        <taxon>Bacteria</taxon>
        <taxon>Candidatus Nomuraibacteriota</taxon>
    </lineage>
</organism>
<protein>
    <submittedName>
        <fullName evidence="1">Uncharacterized protein</fullName>
    </submittedName>
</protein>
<accession>A0A0G0U198</accession>
<dbReference type="AlphaFoldDB" id="A0A0G0U198"/>
<comment type="caution">
    <text evidence="1">The sequence shown here is derived from an EMBL/GenBank/DDBJ whole genome shotgun (WGS) entry which is preliminary data.</text>
</comment>
<proteinExistence type="predicted"/>
<evidence type="ECO:0000313" key="1">
    <source>
        <dbReference type="EMBL" id="KKR43927.1"/>
    </source>
</evidence>
<reference evidence="1 2" key="1">
    <citation type="journal article" date="2015" name="Nature">
        <title>rRNA introns, odd ribosomes, and small enigmatic genomes across a large radiation of phyla.</title>
        <authorList>
            <person name="Brown C.T."/>
            <person name="Hug L.A."/>
            <person name="Thomas B.C."/>
            <person name="Sharon I."/>
            <person name="Castelle C.J."/>
            <person name="Singh A."/>
            <person name="Wilkins M.J."/>
            <person name="Williams K.H."/>
            <person name="Banfield J.F."/>
        </authorList>
    </citation>
    <scope>NUCLEOTIDE SEQUENCE [LARGE SCALE GENOMIC DNA]</scope>
</reference>
<evidence type="ECO:0000313" key="2">
    <source>
        <dbReference type="Proteomes" id="UP000034301"/>
    </source>
</evidence>
<dbReference type="Proteomes" id="UP000034301">
    <property type="component" value="Unassembled WGS sequence"/>
</dbReference>
<dbReference type="EMBL" id="LBYC01000001">
    <property type="protein sequence ID" value="KKR43927.1"/>
    <property type="molecule type" value="Genomic_DNA"/>
</dbReference>
<name>A0A0G0U198_9BACT</name>
<sequence length="106" mass="12030">MKVILEKKIENGKYFVSINVSDYTAEEIEKIKTFGAPQISISPKSMFLNGQFVNSLPLHGMNYSFQFDNEAAATNFSNSITERIKSAVKVLKERKDDFSSKDEIKI</sequence>